<feature type="compositionally biased region" description="Low complexity" evidence="7">
    <location>
        <begin position="510"/>
        <end position="521"/>
    </location>
</feature>
<dbReference type="Pfam" id="PF21040">
    <property type="entry name" value="CEP104-like_TOG"/>
    <property type="match status" value="1"/>
</dbReference>
<evidence type="ECO:0000259" key="8">
    <source>
        <dbReference type="SMART" id="SM01349"/>
    </source>
</evidence>
<keyword evidence="3" id="KW-0677">Repeat</keyword>
<dbReference type="GeneID" id="25258819"/>
<dbReference type="Gene3D" id="1.25.10.10">
    <property type="entry name" value="Leucine-rich Repeat Variant"/>
    <property type="match status" value="5"/>
</dbReference>
<protein>
    <submittedName>
        <fullName evidence="9">ARM repeat-containing protein</fullName>
    </submittedName>
</protein>
<feature type="compositionally biased region" description="Basic and acidic residues" evidence="7">
    <location>
        <begin position="1546"/>
        <end position="1562"/>
    </location>
</feature>
<dbReference type="GO" id="GO:0051010">
    <property type="term" value="F:microtubule plus-end binding"/>
    <property type="evidence" value="ECO:0007669"/>
    <property type="project" value="InterPro"/>
</dbReference>
<feature type="region of interest" description="Disordered" evidence="7">
    <location>
        <begin position="510"/>
        <end position="538"/>
    </location>
</feature>
<dbReference type="PANTHER" id="PTHR12609">
    <property type="entry name" value="MICROTUBULE ASSOCIATED PROTEIN XMAP215"/>
    <property type="match status" value="1"/>
</dbReference>
<dbReference type="VEuPathDB" id="MicrosporidiaDB:DI09_18p90"/>
<evidence type="ECO:0000256" key="3">
    <source>
        <dbReference type="ARBA" id="ARBA00022737"/>
    </source>
</evidence>
<dbReference type="GO" id="GO:0005856">
    <property type="term" value="C:cytoskeleton"/>
    <property type="evidence" value="ECO:0007669"/>
    <property type="project" value="UniProtKB-SubCell"/>
</dbReference>
<dbReference type="SUPFAM" id="SSF48371">
    <property type="entry name" value="ARM repeat"/>
    <property type="match status" value="1"/>
</dbReference>
<dbReference type="Pfam" id="PF21041">
    <property type="entry name" value="XMAP215_CLASP_TOG"/>
    <property type="match status" value="1"/>
</dbReference>
<proteinExistence type="inferred from homology"/>
<dbReference type="InterPro" id="IPR045110">
    <property type="entry name" value="XMAP215"/>
</dbReference>
<dbReference type="InterPro" id="IPR011989">
    <property type="entry name" value="ARM-like"/>
</dbReference>
<dbReference type="SMART" id="SM01349">
    <property type="entry name" value="TOG"/>
    <property type="match status" value="3"/>
</dbReference>
<feature type="domain" description="TOG" evidence="8">
    <location>
        <begin position="253"/>
        <end position="502"/>
    </location>
</feature>
<evidence type="ECO:0000313" key="10">
    <source>
        <dbReference type="Proteomes" id="UP000029725"/>
    </source>
</evidence>
<feature type="compositionally biased region" description="Basic and acidic residues" evidence="7">
    <location>
        <begin position="2060"/>
        <end position="2077"/>
    </location>
</feature>
<dbReference type="GO" id="GO:0061863">
    <property type="term" value="F:microtubule plus end polymerase"/>
    <property type="evidence" value="ECO:0007669"/>
    <property type="project" value="InterPro"/>
</dbReference>
<evidence type="ECO:0000256" key="7">
    <source>
        <dbReference type="SAM" id="MobiDB-lite"/>
    </source>
</evidence>
<feature type="region of interest" description="Disordered" evidence="7">
    <location>
        <begin position="2049"/>
        <end position="2086"/>
    </location>
</feature>
<dbReference type="InterPro" id="IPR034085">
    <property type="entry name" value="TOG"/>
</dbReference>
<evidence type="ECO:0000256" key="4">
    <source>
        <dbReference type="ARBA" id="ARBA00023212"/>
    </source>
</evidence>
<dbReference type="HOGENOM" id="CLU_231731_0_0_1"/>
<comment type="caution">
    <text evidence="9">The sequence shown here is derived from an EMBL/GenBank/DDBJ whole genome shotgun (WGS) entry which is preliminary data.</text>
</comment>
<dbReference type="PROSITE" id="PS50077">
    <property type="entry name" value="HEAT_REPEAT"/>
    <property type="match status" value="1"/>
</dbReference>
<dbReference type="OrthoDB" id="205662at2759"/>
<comment type="subcellular location">
    <subcellularLocation>
        <location evidence="1">Cytoplasm</location>
        <location evidence="1">Cytoskeleton</location>
    </subcellularLocation>
</comment>
<dbReference type="GO" id="GO:0007051">
    <property type="term" value="P:spindle organization"/>
    <property type="evidence" value="ECO:0007669"/>
    <property type="project" value="InterPro"/>
</dbReference>
<evidence type="ECO:0000256" key="5">
    <source>
        <dbReference type="ARBA" id="ARBA00025722"/>
    </source>
</evidence>
<dbReference type="InterPro" id="IPR016024">
    <property type="entry name" value="ARM-type_fold"/>
</dbReference>
<evidence type="ECO:0000313" key="9">
    <source>
        <dbReference type="EMBL" id="KGG52303.1"/>
    </source>
</evidence>
<gene>
    <name evidence="9" type="ORF">DI09_18p90</name>
</gene>
<keyword evidence="10" id="KW-1185">Reference proteome</keyword>
<accession>A0A098VT84</accession>
<feature type="compositionally biased region" description="Polar residues" evidence="7">
    <location>
        <begin position="522"/>
        <end position="536"/>
    </location>
</feature>
<evidence type="ECO:0000256" key="2">
    <source>
        <dbReference type="ARBA" id="ARBA00022490"/>
    </source>
</evidence>
<dbReference type="RefSeq" id="XP_013238764.1">
    <property type="nucleotide sequence ID" value="XM_013383310.1"/>
</dbReference>
<keyword evidence="4" id="KW-0206">Cytoskeleton</keyword>
<dbReference type="InterPro" id="IPR048491">
    <property type="entry name" value="XMAP215_CLASP_TOG"/>
</dbReference>
<sequence>MANSPAVTEESQPNYSALAIEDLVRDKVWKARVSGYGRLAEILSSLSSASSPIEIVRKYADLMHLIPMDYNAAALDAGLAPLIFWIKASNSDPFFRSVRRDLIGPLVEKGLNSSRTSTKAQSLESLVEIAVKDGTSVLFVSFGCRILFQDALSELLTHKNAKVVACAISAASSIIQELGTTHAQCKGLLSSLSRLFSETDKGVRAEPPVAPKRRLASEKSAPVISVSAEEKPSVDACDDEPSSLDSIEYDIWESAPEVEISALFHSTTETLLASAWKEKKALLDALGDALNPSPRLKLASGRLLEEIICALGRLISIDVNIAVVLSSARCVERIAHATRANFPAGKHPVLILHALLGRTREKKSSVVDCLMAAAQAILSRCAPPITFQSILEAVGIGTGTSLLGNKIESLRLLLWSLKKYRLVPTKGELSALLSSSDPPLHSLTADSAGEVRDIACEVFGALLLRCGNNNLILQKALETIGDKLKISKIQAFSRDDTCSSENGVAPNLLSTASGSTLSTPTQPTKQMATAPRSASQAKPIKIGAKPSHTSVKPSTIGASNQKAAHDIDKNCLTLPEPTMSESTAKDMIGAIVPTLLNPSSNWKERLATVERSVDPLCAAVKGKQITLESLVMATSSNISSESVVAVILAQLNMLEATIASIESQASQFCVDAQRSLSSLLTIAMKCLGDLKASAPFSKLVLTIERICSERNGKTAEILTCSLINALGKASSFPKATMGAFSLCSLLVPRMCSKASPLDHSCVELMKGWISSHMASAQPALRNAALSFAGLVLSHHNLAPMGYASLGLSKPPELSTCCSHPCSRDSRDIHPPAPGSSAPANNMPFTANVVPQTQPDVELPTALCTAVSASSSSAPHAILISPCTMATLCSSAWKERKAALDAISMQISELPEFSITGTVSFADLVEQLSKRFEDSNKNIAVQALELFRCLISRIDLDFSNCFRTISNVLPVLINSLSDLKSPNRVAAHAALTSVATFAGENHIAALISEVLGRVDGHPQMKKEILLWLDSNLPTSNSDGRLEDVGATSLPTNDRGAAYSLEMANALVGAGSTSKFFLASFLPSMLQDRLPECRRAALSILGKLVLVLGMDVVKASILQHSQKGSPLLPAISSLMGTSLSCSTSMGSSTNIPQLPSACRTTPLKTLGLNSPMQNGSLQMGVSGKGPLSSSFDGINRSCSPAPSSRIPTVQPVASFPSINFPFSAASVPALPSPPFLADLSNSVLVQRLVSVLDTSINNGAPLSIIESLRSQRMRDSTPQADMIALIGRQSVPMHIQNPISPQWRAADSLLEIGIFCPSWVRSLLLSDEKVLLAALEALRTAIPSHLLSKAIVSVMAEPLLRSVMMCVIGRGDFTDTLSSKSMEMSSRAQISSSAVMLSALDAIEEISGTLESHSGRLAASEATHLALFLISLSTLDPREAVRQRARRFLTDGFLRIYPASKLLSPLLIDLVEATSAGMSMQESSKEVASDPSGLLALALPLAASVRARSELADLASTVIQRVGPILLASNSSDTESRVGPEATSGLRPKSDSRPDSRPESKSVPEFDISELSRRIVDVAAMALACNESDSLVRRSLIGMLSALASAIPATQLVELLKGKFGEFLSCGRTIIGGDAELASIIEKIIVSTQRVLPNSPRPFLHAAALGSPLAQTKRAANAMGGSPLSAHLRQRKKDLLAKLDAAQDDEERLPASLADLSMDNICVNPEGMIEIVDGHQSSDSSCAIKGHGDPIEANLAHDPVDVNIELLLQQISSPESATALEAVGVLSFKLPSSTGTGSRSDAAECSLLAPYTQMLCVVLCRRIKKALSCKLSMEETRVAEEALGTLLAVALNASLLETVRRPGIEALFDLLLSSGLLQVVEAESSSATLPLISNLVLKAVISNAHPGHVIGLLIEWCSTVVSTGSPSPSPSITGETVLQCLWRASRNFEIFLGKGTGSPYQHRDVLAEILSSCLYFIRRNPVSAWSSYKGINETTVRSIKTILQQVARWAACSNVSLNTVVPPVRNVPNEGEASESLHLLLSHLTGNDKSVSANDVGGMDTANDHGSGDADASFDRRPNNDGGSGNAEMTIDAYRSRLSGYTSEFYRLTGADGSIATKPVDSPVSEMKKATLLASSNLSIQISSIKERLAKIRDSR</sequence>
<keyword evidence="2" id="KW-0963">Cytoplasm</keyword>
<dbReference type="InterPro" id="IPR021133">
    <property type="entry name" value="HEAT_type_2"/>
</dbReference>
<feature type="domain" description="TOG" evidence="8">
    <location>
        <begin position="6"/>
        <end position="247"/>
    </location>
</feature>
<evidence type="ECO:0000256" key="6">
    <source>
        <dbReference type="PROSITE-ProRule" id="PRU00103"/>
    </source>
</evidence>
<evidence type="ECO:0000256" key="1">
    <source>
        <dbReference type="ARBA" id="ARBA00004245"/>
    </source>
</evidence>
<dbReference type="GO" id="GO:0030951">
    <property type="term" value="P:establishment or maintenance of microtubule cytoskeleton polarity"/>
    <property type="evidence" value="ECO:0007669"/>
    <property type="project" value="InterPro"/>
</dbReference>
<feature type="region of interest" description="Disordered" evidence="7">
    <location>
        <begin position="1528"/>
        <end position="1562"/>
    </location>
</feature>
<dbReference type="EMBL" id="JMKJ01000099">
    <property type="protein sequence ID" value="KGG52303.1"/>
    <property type="molecule type" value="Genomic_DNA"/>
</dbReference>
<name>A0A098VT84_9MICR</name>
<organism evidence="9 10">
    <name type="scientific">Mitosporidium daphniae</name>
    <dbReference type="NCBI Taxonomy" id="1485682"/>
    <lineage>
        <taxon>Eukaryota</taxon>
        <taxon>Fungi</taxon>
        <taxon>Fungi incertae sedis</taxon>
        <taxon>Microsporidia</taxon>
        <taxon>Mitosporidium</taxon>
    </lineage>
</organism>
<feature type="repeat" description="HEAT" evidence="6">
    <location>
        <begin position="1076"/>
        <end position="1114"/>
    </location>
</feature>
<dbReference type="Proteomes" id="UP000029725">
    <property type="component" value="Unassembled WGS sequence"/>
</dbReference>
<reference evidence="9 10" key="1">
    <citation type="submission" date="2014-04" db="EMBL/GenBank/DDBJ databases">
        <title>A new species of microsporidia sheds light on the evolution of extreme parasitism.</title>
        <authorList>
            <person name="Haag K.L."/>
            <person name="James T.Y."/>
            <person name="Larsson R."/>
            <person name="Schaer T.M."/>
            <person name="Refardt D."/>
            <person name="Pombert J.-F."/>
            <person name="Ebert D."/>
        </authorList>
    </citation>
    <scope>NUCLEOTIDE SEQUENCE [LARGE SCALE GENOMIC DNA]</scope>
    <source>
        <strain evidence="9 10">UGP3</strain>
        <tissue evidence="9">Spores</tissue>
    </source>
</reference>
<comment type="similarity">
    <text evidence="5">Belongs to the TOG/XMAP215 family.</text>
</comment>
<feature type="domain" description="TOG" evidence="8">
    <location>
        <begin position="870"/>
        <end position="1128"/>
    </location>
</feature>
<dbReference type="GO" id="GO:0046785">
    <property type="term" value="P:microtubule polymerization"/>
    <property type="evidence" value="ECO:0007669"/>
    <property type="project" value="InterPro"/>
</dbReference>